<accession>A0A7W9AQ38</accession>
<name>A0A7W9AQ38_9SPHN</name>
<organism evidence="1 2">
    <name type="scientific">Sphingomonas yantingensis</name>
    <dbReference type="NCBI Taxonomy" id="1241761"/>
    <lineage>
        <taxon>Bacteria</taxon>
        <taxon>Pseudomonadati</taxon>
        <taxon>Pseudomonadota</taxon>
        <taxon>Alphaproteobacteria</taxon>
        <taxon>Sphingomonadales</taxon>
        <taxon>Sphingomonadaceae</taxon>
        <taxon>Sphingomonas</taxon>
    </lineage>
</organism>
<proteinExistence type="predicted"/>
<dbReference type="EMBL" id="JACIJJ010000002">
    <property type="protein sequence ID" value="MBB5698522.1"/>
    <property type="molecule type" value="Genomic_DNA"/>
</dbReference>
<comment type="caution">
    <text evidence="1">The sequence shown here is derived from an EMBL/GenBank/DDBJ whole genome shotgun (WGS) entry which is preliminary data.</text>
</comment>
<gene>
    <name evidence="1" type="ORF">FHR19_001867</name>
</gene>
<evidence type="ECO:0000313" key="2">
    <source>
        <dbReference type="Proteomes" id="UP000557739"/>
    </source>
</evidence>
<evidence type="ECO:0000313" key="1">
    <source>
        <dbReference type="EMBL" id="MBB5698522.1"/>
    </source>
</evidence>
<dbReference type="Proteomes" id="UP000557739">
    <property type="component" value="Unassembled WGS sequence"/>
</dbReference>
<protein>
    <submittedName>
        <fullName evidence="1">Uncharacterized protein</fullName>
    </submittedName>
</protein>
<keyword evidence="2" id="KW-1185">Reference proteome</keyword>
<reference evidence="1 2" key="1">
    <citation type="submission" date="2020-08" db="EMBL/GenBank/DDBJ databases">
        <title>Genomic Encyclopedia of Type Strains, Phase IV (KMG-IV): sequencing the most valuable type-strain genomes for metagenomic binning, comparative biology and taxonomic classification.</title>
        <authorList>
            <person name="Goeker M."/>
        </authorList>
    </citation>
    <scope>NUCLEOTIDE SEQUENCE [LARGE SCALE GENOMIC DNA]</scope>
    <source>
        <strain evidence="1 2">DSM 27244</strain>
    </source>
</reference>
<dbReference type="AlphaFoldDB" id="A0A7W9AQ38"/>
<dbReference type="RefSeq" id="WP_184027284.1">
    <property type="nucleotide sequence ID" value="NZ_JACIJJ010000002.1"/>
</dbReference>
<sequence length="239" mass="24802">MGTAIGFVVLFVGAAVAAAIINLSKATGAANRGVLELRTRINDLARDQGLVDAVGGANFVIGVNESRALLVISDAKETRWIKYSSIRSVEVRPVKSIINETNGKTSTSLGSVLLRAAAGGMVAGPVGAVIGGATAQGTVQTTTTSSETLSALKITIRVNSIETPLFELDVCEPSMIGTVVPNDVSARVANLVARIQNGIERERSVATPHPEAAGPIQIVGDDLKTAPGKGWWQRTFGSE</sequence>